<dbReference type="PANTHER" id="PTHR16166:SF93">
    <property type="entry name" value="INTERMEMBRANE LIPID TRANSFER PROTEIN VPS13"/>
    <property type="match status" value="1"/>
</dbReference>
<evidence type="ECO:0000259" key="5">
    <source>
        <dbReference type="Pfam" id="PF25033"/>
    </source>
</evidence>
<protein>
    <recommendedName>
        <fullName evidence="10">Vacuolar protein sorting-associated protein</fullName>
    </recommendedName>
</protein>
<feature type="domain" description="Chorein N-terminal" evidence="4">
    <location>
        <begin position="1"/>
        <end position="807"/>
    </location>
</feature>
<dbReference type="OrthoDB" id="428159at2759"/>
<dbReference type="InterPro" id="IPR009543">
    <property type="entry name" value="VPS13_VAB"/>
</dbReference>
<keyword evidence="9" id="KW-1185">Reference proteome</keyword>
<evidence type="ECO:0000256" key="1">
    <source>
        <dbReference type="ARBA" id="ARBA00006545"/>
    </source>
</evidence>
<feature type="domain" description="Vacuolar protein sorting-associated protein 13 VPS13 adaptor binding" evidence="6">
    <location>
        <begin position="1892"/>
        <end position="2436"/>
    </location>
</feature>
<comment type="similarity">
    <text evidence="1">Belongs to the VPS13 family.</text>
</comment>
<dbReference type="InterPro" id="IPR056748">
    <property type="entry name" value="VPS13-like_C"/>
</dbReference>
<comment type="caution">
    <text evidence="8">The sequence shown here is derived from an EMBL/GenBank/DDBJ whole genome shotgun (WGS) entry which is preliminary data.</text>
</comment>
<dbReference type="GO" id="GO:0006623">
    <property type="term" value="P:protein targeting to vacuole"/>
    <property type="evidence" value="ECO:0007669"/>
    <property type="project" value="TreeGrafter"/>
</dbReference>
<evidence type="ECO:0000259" key="7">
    <source>
        <dbReference type="Pfam" id="PF25037"/>
    </source>
</evidence>
<dbReference type="Pfam" id="PF25037">
    <property type="entry name" value="VPS13_C"/>
    <property type="match status" value="1"/>
</dbReference>
<dbReference type="Proteomes" id="UP000193920">
    <property type="component" value="Unassembled WGS sequence"/>
</dbReference>
<organism evidence="8 9">
    <name type="scientific">Neocallimastix californiae</name>
    <dbReference type="NCBI Taxonomy" id="1754190"/>
    <lineage>
        <taxon>Eukaryota</taxon>
        <taxon>Fungi</taxon>
        <taxon>Fungi incertae sedis</taxon>
        <taxon>Chytridiomycota</taxon>
        <taxon>Chytridiomycota incertae sedis</taxon>
        <taxon>Neocallimastigomycetes</taxon>
        <taxon>Neocallimastigales</taxon>
        <taxon>Neocallimastigaceae</taxon>
        <taxon>Neocallimastix</taxon>
    </lineage>
</organism>
<dbReference type="EMBL" id="MCOG01000036">
    <property type="protein sequence ID" value="ORY73044.1"/>
    <property type="molecule type" value="Genomic_DNA"/>
</dbReference>
<evidence type="ECO:0000313" key="8">
    <source>
        <dbReference type="EMBL" id="ORY73044.1"/>
    </source>
</evidence>
<dbReference type="GO" id="GO:0006869">
    <property type="term" value="P:lipid transport"/>
    <property type="evidence" value="ECO:0007669"/>
    <property type="project" value="UniProtKB-KW"/>
</dbReference>
<reference evidence="8 9" key="1">
    <citation type="submission" date="2016-08" db="EMBL/GenBank/DDBJ databases">
        <title>A Parts List for Fungal Cellulosomes Revealed by Comparative Genomics.</title>
        <authorList>
            <consortium name="DOE Joint Genome Institute"/>
            <person name="Haitjema C.H."/>
            <person name="Gilmore S.P."/>
            <person name="Henske J.K."/>
            <person name="Solomon K.V."/>
            <person name="De Groot R."/>
            <person name="Kuo A."/>
            <person name="Mondo S.J."/>
            <person name="Salamov A.A."/>
            <person name="Labutti K."/>
            <person name="Zhao Z."/>
            <person name="Chiniquy J."/>
            <person name="Barry K."/>
            <person name="Brewer H.M."/>
            <person name="Purvine S.O."/>
            <person name="Wright A.T."/>
            <person name="Boxma B."/>
            <person name="Van Alen T."/>
            <person name="Hackstein J.H."/>
            <person name="Baker S.E."/>
            <person name="Grigoriev I.V."/>
            <person name="O'Malley M.A."/>
        </authorList>
    </citation>
    <scope>NUCLEOTIDE SEQUENCE [LARGE SCALE GENOMIC DNA]</scope>
    <source>
        <strain evidence="8 9">G1</strain>
    </source>
</reference>
<dbReference type="GO" id="GO:0045053">
    <property type="term" value="P:protein retention in Golgi apparatus"/>
    <property type="evidence" value="ECO:0007669"/>
    <property type="project" value="TreeGrafter"/>
</dbReference>
<evidence type="ECO:0000256" key="2">
    <source>
        <dbReference type="ARBA" id="ARBA00022448"/>
    </source>
</evidence>
<dbReference type="InterPro" id="IPR026847">
    <property type="entry name" value="VPS13"/>
</dbReference>
<proteinExistence type="inferred from homology"/>
<dbReference type="Pfam" id="PF25033">
    <property type="entry name" value="VPS13_M"/>
    <property type="match status" value="1"/>
</dbReference>
<name>A0A1Y2EP45_9FUNG</name>
<dbReference type="GO" id="GO:0045324">
    <property type="term" value="P:late endosome to vacuole transport"/>
    <property type="evidence" value="ECO:0007669"/>
    <property type="project" value="TreeGrafter"/>
</dbReference>
<sequence length="3089" mass="358442">MFEGIVISLLNKLIGKYVDNLDSNQLSISVWKGDVVLQNLRLRKDALLQLNLPIDVFEGYLGELVLNFSWSDFKNTPVNLHIKDVLLLAIPKEETEYNEEFEKEELLRRKFDKIRRMELDEIEINDNSDKQETYMTQLMAKIIDNLQISISNIHIRYEDRKSNPKSPFSIGLTISQLTACSSNEQWKEEFVKESNTTYKLLHLEGLSLYWNTNSELFSNKESYDFFEMMKINLSSSIQFILKPVSGTGKLIMNKNTDVNRLMTKISIILDEFGLIIDEDQYQNIWLIIENFSNFKKHEKYRKFRPPQSMTPKTHPREWFKYFGNCVLYEIHEKNYKSSWTYFKQRRDNRRLYLKLYQQVLLGTTNQTIQEELKDLEKKLSFEDIKYYRNLTKSIIKTNNSVNSKSQVLQDNIQRRSWLKGWWNKEENEEKEEIQIVTDEDLKLIYQAIDFDPNFELRKEDLPPDFIMLNLIFNLKRGSLTFIQQPHSEVPITILYSNIDNCILDFIKRPTSIKANVKISDFILKDNINNNSKFSELVKAKNTKNIIEGNTKDAEESTFLNITFENNPINENIDYSLSVDMKPLEVNYNHIIIDNLIKFVTRPTIQPEILITVKNVAETALEKIKSQTRAGLDYLLMTRKTFDLKIDIEAPIFLFKQNNSTDFLIIDAGNLIIKSNMIDKEKKDFLQSKIGQILTPEEQKTLNSLLYDKFQINLNSVQILAGNSLEKYEMDILSNSKLTNYDIIEKTNISFLLENCVLPKNNTDSPQCKINGNLPRLVLNFTDEKYTIFMNTISNILSLFNKDNIYEIENTSSSKLSFFDLLTDDSYTKFVEDDEFFDAKEENNSEFTKNEIDLFSISDLEFNFNIKEINATIGKYNKERDIDELLAKMVLINTNFIVVKRLFDTKINAQIENIFLDDSSQELNSEFRKILVASKPDSESPINQEKPLISIEYFDVKKNSPEYLEKYRGIERRIDFNLAALDLFISTSSVMEIYDFIMKTFINNENLNSNNNKNEIIHNIDEPSHLNNTNTTLIRINMKAVNLIANNGKFKIATCNIHTGEIMIYTQQRKLYVTGKLEDILVVDNVKRVENGRHYYQLLSTKGNKALDFKYIKYDPFDKENYPGYDISLYLRGESVHYTHLSPLISDLYEFFNEMKELYETAKDKAIQSASQIKENTSKIVVDIEIQTPIIEFPKGSLQTKDSLKVYLGEINIKNEFLNNSPQSIDNNKSMENLNVIPNKFNICINSMKAVSHYYFGNDEQVLQILKDFNINLIITISDLIRDYEIPRIEVISKVTAINIQLTEKQYLHIIELYHSIFKSNESNISSSTNLNNSYIRNEENLIKSISHSNLNLNPTVNYEILKNKNYIKTDFSNSSSDSSFKKSFYMKLEFPVIKLETFLGDANGVIDLKEIGHTSFQIDKSQISIMISNNNDINVAVLITSFTMNDICLNHKCVFREIIPQYIVNLESGKETIEMNNHFAYINFKRNSNKDSSLIVQINNPKVIFALNTLFELKDFFFNPMNISISNIQENIFSGNNSNVEAENLSSIQNKEFNNDDYDFYYNIKNKDKMKLDISINNPEIILLENHELHDTEAVVLSAKKVIIADYEITKFYVEEIGAFLCVFEDRENTSLRLISNFNINISFDSQNPTPDHLFKKFILSFSFLELRISYWDFFLFDKIYNKMKEYLESSNSNETNMSLLNNKNNKSINHSSNLIMRHEELMLYCEGIHVILIDDIKGLHIQTLDGKIDEFTLSLQNWSTSLIAQTTLPIELNFFNIKSSHWEPIIEPWKFSVNIYRKNANSEFNCDLTTKDKLNINICHDTINSLLNTYSNLSNQKNRNLESRRIETYPYILRNKTGSDIIIWTESEEADLDIKLIELQNNDELKLKFTDWREMREREKIIENKLNIQIKTNIWETIKSIPVDQEKTISYLLRPVVNNIMYVLVVDIKVIDNIKYVTFRSSSILKNRTKLNLNILIMSNKITQYSIGPLEDFYIPITDTFNGKIKIKPKDEKDRTYEWSNEAFSWNNFKETNTVYLNCGSSVNNYDIFYFKIYNETTKNKLQEHLNMTYTIVPPLEIENLLPNSLKFTVYCDGGRNNYESYIRPGKSYSIYELNTSNNLGLSINIFDIIDFQQRDISIINNKYGTFDKYITMYNPDGYELKLSLNYLNLRTGTKRVSIMSPYIIYNKTDLDITVVPKKIINTNTISNNLLLKKSKNGKLVPNLFSFNNQFISNRVYLKTFNSELSKPISFEAVGSSYNVDIPLINNNKFELGVNVTEGQGKYHNVKIITISPRYIIINNLKSDLLIKQNKSEYEYKIKSNSSLSLNEILDTTEKCICFSLLSKEDEWTSPLNIDSIGTYYLKLTKTNYSKEDLIKINIILKNATVYISITKSLIWPIKIVNEYRDEIIIYQKNAKRKYKILPNYCNSFALDNPCDPSKIIIMEIYDMKYEINILDIRQITPIEINKGKRSLGNIIIQKSYEGPILIIKIQEVNTLNRKSTKIDNSKSIQKLNLNIRLSDIGISLINKDIEEFLYLSMKDIMLTFKEEEKFQKVKIIIKYIQLDNQLYNALEEVILSPTTHYNDSNKETQPIIQVSFSKCKNIKYGVNYFEYFDSLIQEFSLKLDEELLNLLIEFMNFSSLQKKSNSNNLNGEQSDINDPMFKDSNKLYFEVFQLQPVKANISFARAEHINSEEDNSEEIENISESDINGSSNINIFTYLADILTMTIGNIHNAPLDLHALILEHPTVDKDLLFNLIKTHYSQEIIGQIHKILGSADLIGNPVSLFNSVSSGVYDIFYEPIQGIISDRPQDIGIGIATGTGKFVLKTISGISSSVSQITGSVGKGLSIATMDQKFYLQRQMSARNKPKHALGGISTGATQLGKSVASAISGVVEQPVNGLQKDGFNGFIKGVGKGIVGAFTKPVVGVFDLASNVTEGLKNTTSIDELNFSRVRYPRHIGKNKILKPYNEKEAKGQYIKNQLSDGKYVNEDYISHIELSRDYEKLIQTEQRLLYVNIENYKVISEISLDELNSIEIKINIIIIKYRKRNNPVLLDLKIYIKDYKESKIFVNKVNEVLSLYRYEKLRLIK</sequence>
<dbReference type="Pfam" id="PF25036">
    <property type="entry name" value="VPS13_VAB"/>
    <property type="match status" value="1"/>
</dbReference>
<keyword evidence="2" id="KW-0813">Transport</keyword>
<evidence type="ECO:0000259" key="6">
    <source>
        <dbReference type="Pfam" id="PF25036"/>
    </source>
</evidence>
<dbReference type="PANTHER" id="PTHR16166">
    <property type="entry name" value="VACUOLAR PROTEIN SORTING-ASSOCIATED PROTEIN VPS13"/>
    <property type="match status" value="1"/>
</dbReference>
<dbReference type="GO" id="GO:0007005">
    <property type="term" value="P:mitochondrion organization"/>
    <property type="evidence" value="ECO:0007669"/>
    <property type="project" value="TreeGrafter"/>
</dbReference>
<dbReference type="InterPro" id="IPR026854">
    <property type="entry name" value="VPS13_N"/>
</dbReference>
<accession>A0A1Y2EP45</accession>
<dbReference type="Pfam" id="PF12624">
    <property type="entry name" value="VPS13_N"/>
    <property type="match status" value="1"/>
</dbReference>
<evidence type="ECO:0008006" key="10">
    <source>
        <dbReference type="Google" id="ProtNLM"/>
    </source>
</evidence>
<feature type="domain" description="Intermembrane lipid transfer protein VPS13-like C-terminal" evidence="7">
    <location>
        <begin position="2953"/>
        <end position="3048"/>
    </location>
</feature>
<evidence type="ECO:0000256" key="3">
    <source>
        <dbReference type="ARBA" id="ARBA00023055"/>
    </source>
</evidence>
<evidence type="ECO:0000259" key="4">
    <source>
        <dbReference type="Pfam" id="PF12624"/>
    </source>
</evidence>
<dbReference type="InterPro" id="IPR056747">
    <property type="entry name" value="VPS13-like_M"/>
</dbReference>
<evidence type="ECO:0000313" key="9">
    <source>
        <dbReference type="Proteomes" id="UP000193920"/>
    </source>
</evidence>
<feature type="domain" description="VPS13-like middle region" evidence="5">
    <location>
        <begin position="1048"/>
        <end position="1876"/>
    </location>
</feature>
<gene>
    <name evidence="8" type="ORF">LY90DRAFT_666883</name>
</gene>
<keyword evidence="3" id="KW-0445">Lipid transport</keyword>
<dbReference type="STRING" id="1754190.A0A1Y2EP45"/>